<organism evidence="1 2">
    <name type="scientific">Aldrovandia affinis</name>
    <dbReference type="NCBI Taxonomy" id="143900"/>
    <lineage>
        <taxon>Eukaryota</taxon>
        <taxon>Metazoa</taxon>
        <taxon>Chordata</taxon>
        <taxon>Craniata</taxon>
        <taxon>Vertebrata</taxon>
        <taxon>Euteleostomi</taxon>
        <taxon>Actinopterygii</taxon>
        <taxon>Neopterygii</taxon>
        <taxon>Teleostei</taxon>
        <taxon>Notacanthiformes</taxon>
        <taxon>Halosauridae</taxon>
        <taxon>Aldrovandia</taxon>
    </lineage>
</organism>
<comment type="caution">
    <text evidence="1">The sequence shown here is derived from an EMBL/GenBank/DDBJ whole genome shotgun (WGS) entry which is preliminary data.</text>
</comment>
<reference evidence="1" key="1">
    <citation type="journal article" date="2023" name="Science">
        <title>Genome structures resolve the early diversification of teleost fishes.</title>
        <authorList>
            <person name="Parey E."/>
            <person name="Louis A."/>
            <person name="Montfort J."/>
            <person name="Bouchez O."/>
            <person name="Roques C."/>
            <person name="Iampietro C."/>
            <person name="Lluch J."/>
            <person name="Castinel A."/>
            <person name="Donnadieu C."/>
            <person name="Desvignes T."/>
            <person name="Floi Bucao C."/>
            <person name="Jouanno E."/>
            <person name="Wen M."/>
            <person name="Mejri S."/>
            <person name="Dirks R."/>
            <person name="Jansen H."/>
            <person name="Henkel C."/>
            <person name="Chen W.J."/>
            <person name="Zahm M."/>
            <person name="Cabau C."/>
            <person name="Klopp C."/>
            <person name="Thompson A.W."/>
            <person name="Robinson-Rechavi M."/>
            <person name="Braasch I."/>
            <person name="Lecointre G."/>
            <person name="Bobe J."/>
            <person name="Postlethwait J.H."/>
            <person name="Berthelot C."/>
            <person name="Roest Crollius H."/>
            <person name="Guiguen Y."/>
        </authorList>
    </citation>
    <scope>NUCLEOTIDE SEQUENCE</scope>
    <source>
        <strain evidence="1">NC1722</strain>
    </source>
</reference>
<sequence>MVAGGQTEVTSQPSGMIQIDSEGQATHKEDVDKWPHLHSVQIPSINADIGLLIGTDVTKALEPEEVIRSVKDGPYAVRTALGWTVNGPLRENIRSRTKNGYPQVLTNRISVARLEELWTQQFKYDFPENAQGEQLEMSKEDQLFMDRVSYSAKLVNGHYSIGLPLKNKAVKMPNNRALAEQRAINIKKKLQRDQSFQEDYVSFMGDVINKGYAVKVPDEGEDVLKTPGNSLMQL</sequence>
<gene>
    <name evidence="1" type="ORF">AAFF_G00084170</name>
</gene>
<protein>
    <submittedName>
        <fullName evidence="1">Uncharacterized protein</fullName>
    </submittedName>
</protein>
<evidence type="ECO:0000313" key="2">
    <source>
        <dbReference type="Proteomes" id="UP001221898"/>
    </source>
</evidence>
<proteinExistence type="predicted"/>
<dbReference type="PANTHER" id="PTHR47331">
    <property type="entry name" value="PHD-TYPE DOMAIN-CONTAINING PROTEIN"/>
    <property type="match status" value="1"/>
</dbReference>
<accession>A0AAD7WCB5</accession>
<dbReference type="Proteomes" id="UP001221898">
    <property type="component" value="Unassembled WGS sequence"/>
</dbReference>
<keyword evidence="2" id="KW-1185">Reference proteome</keyword>
<dbReference type="PANTHER" id="PTHR47331:SF1">
    <property type="entry name" value="GAG-LIKE PROTEIN"/>
    <property type="match status" value="1"/>
</dbReference>
<dbReference type="EMBL" id="JAINUG010000151">
    <property type="protein sequence ID" value="KAJ8391946.1"/>
    <property type="molecule type" value="Genomic_DNA"/>
</dbReference>
<dbReference type="AlphaFoldDB" id="A0AAD7WCB5"/>
<name>A0AAD7WCB5_9TELE</name>
<evidence type="ECO:0000313" key="1">
    <source>
        <dbReference type="EMBL" id="KAJ8391946.1"/>
    </source>
</evidence>